<sequence>MTELTTRAEISPTLAIDLMSFDHWPYQRGASLVQGQPIINSALEQFALKRLAIVHYHDAVF</sequence>
<reference evidence="1 2" key="1">
    <citation type="submission" date="2021-05" db="EMBL/GenBank/DDBJ databases">
        <title>Draft Genome Sequences of Clinical Respiratory Isolates of Mycobacterium goodii Recovered in Ireland.</title>
        <authorList>
            <person name="Flanagan P.R."/>
            <person name="Mok S."/>
            <person name="Roycroft E."/>
            <person name="Rogers T.R."/>
            <person name="Fitzgibbon M."/>
        </authorList>
    </citation>
    <scope>NUCLEOTIDE SEQUENCE [LARGE SCALE GENOMIC DNA]</scope>
    <source>
        <strain evidence="1 2">14IE55</strain>
    </source>
</reference>
<dbReference type="RefSeq" id="WP_073680753.1">
    <property type="nucleotide sequence ID" value="NZ_JAHBOJ010000192.1"/>
</dbReference>
<keyword evidence="2" id="KW-1185">Reference proteome</keyword>
<dbReference type="EMBL" id="JAHBOM010000041">
    <property type="protein sequence ID" value="MBU8827365.1"/>
    <property type="molecule type" value="Genomic_DNA"/>
</dbReference>
<evidence type="ECO:0000313" key="2">
    <source>
        <dbReference type="Proteomes" id="UP000696413"/>
    </source>
</evidence>
<accession>A0ABS6HZJ5</accession>
<dbReference type="Proteomes" id="UP000696413">
    <property type="component" value="Unassembled WGS sequence"/>
</dbReference>
<comment type="caution">
    <text evidence="1">The sequence shown here is derived from an EMBL/GenBank/DDBJ whole genome shotgun (WGS) entry which is preliminary data.</text>
</comment>
<organism evidence="1 2">
    <name type="scientific">Mycolicibacterium goodii</name>
    <name type="common">Mycobacterium goodii</name>
    <dbReference type="NCBI Taxonomy" id="134601"/>
    <lineage>
        <taxon>Bacteria</taxon>
        <taxon>Bacillati</taxon>
        <taxon>Actinomycetota</taxon>
        <taxon>Actinomycetes</taxon>
        <taxon>Mycobacteriales</taxon>
        <taxon>Mycobacteriaceae</taxon>
        <taxon>Mycolicibacterium</taxon>
    </lineage>
</organism>
<protein>
    <recommendedName>
        <fullName evidence="3">Isochorismatase</fullName>
    </recommendedName>
</protein>
<name>A0ABS6HZJ5_MYCGD</name>
<proteinExistence type="predicted"/>
<evidence type="ECO:0000313" key="1">
    <source>
        <dbReference type="EMBL" id="MBU8827365.1"/>
    </source>
</evidence>
<evidence type="ECO:0008006" key="3">
    <source>
        <dbReference type="Google" id="ProtNLM"/>
    </source>
</evidence>
<gene>
    <name evidence="1" type="ORF">KL859_31395</name>
</gene>